<reference evidence="12 13" key="1">
    <citation type="submission" date="2013-04" db="EMBL/GenBank/DDBJ databases">
        <title>The Genome Sequence of Sutterella wadsworthensis HGA0223.</title>
        <authorList>
            <consortium name="The Broad Institute Genomics Platform"/>
            <person name="Earl A."/>
            <person name="Ward D."/>
            <person name="Feldgarden M."/>
            <person name="Gevers D."/>
            <person name="Schmidt T.M."/>
            <person name="Dover J."/>
            <person name="Dai D."/>
            <person name="Walker B."/>
            <person name="Young S."/>
            <person name="Zeng Q."/>
            <person name="Gargeya S."/>
            <person name="Fitzgerald M."/>
            <person name="Haas B."/>
            <person name="Abouelleil A."/>
            <person name="Allen A.W."/>
            <person name="Alvarado L."/>
            <person name="Arachchi H.M."/>
            <person name="Berlin A.M."/>
            <person name="Chapman S.B."/>
            <person name="Gainer-Dewar J."/>
            <person name="Goldberg J."/>
            <person name="Griggs A."/>
            <person name="Gujja S."/>
            <person name="Hansen M."/>
            <person name="Howarth C."/>
            <person name="Imamovic A."/>
            <person name="Ireland A."/>
            <person name="Larimer J."/>
            <person name="McCowan C."/>
            <person name="Murphy C."/>
            <person name="Pearson M."/>
            <person name="Poon T.W."/>
            <person name="Priest M."/>
            <person name="Roberts A."/>
            <person name="Saif S."/>
            <person name="Shea T."/>
            <person name="Sisk P."/>
            <person name="Sykes S."/>
            <person name="Wortman J."/>
            <person name="Nusbaum C."/>
            <person name="Birren B."/>
        </authorList>
    </citation>
    <scope>NUCLEOTIDE SEQUENCE [LARGE SCALE GENOMIC DNA]</scope>
    <source>
        <strain evidence="12 13">HGA0223</strain>
    </source>
</reference>
<evidence type="ECO:0008006" key="14">
    <source>
        <dbReference type="Google" id="ProtNLM"/>
    </source>
</evidence>
<dbReference type="GO" id="GO:0000976">
    <property type="term" value="F:transcription cis-regulatory region binding"/>
    <property type="evidence" value="ECO:0007669"/>
    <property type="project" value="TreeGrafter"/>
</dbReference>
<dbReference type="eggNOG" id="COG0745">
    <property type="taxonomic scope" value="Bacteria"/>
</dbReference>
<accession>S3BB44</accession>
<evidence type="ECO:0000256" key="6">
    <source>
        <dbReference type="ARBA" id="ARBA00023125"/>
    </source>
</evidence>
<dbReference type="InterPro" id="IPR036388">
    <property type="entry name" value="WH-like_DNA-bd_sf"/>
</dbReference>
<keyword evidence="5" id="KW-0805">Transcription regulation</keyword>
<evidence type="ECO:0000259" key="10">
    <source>
        <dbReference type="PROSITE" id="PS50110"/>
    </source>
</evidence>
<dbReference type="PANTHER" id="PTHR48111">
    <property type="entry name" value="REGULATOR OF RPOS"/>
    <property type="match status" value="1"/>
</dbReference>
<dbReference type="Pfam" id="PF00486">
    <property type="entry name" value="Trans_reg_C"/>
    <property type="match status" value="1"/>
</dbReference>
<evidence type="ECO:0000256" key="1">
    <source>
        <dbReference type="ARBA" id="ARBA00004496"/>
    </source>
</evidence>
<keyword evidence="4" id="KW-0902">Two-component regulatory system</keyword>
<dbReference type="InterPro" id="IPR016032">
    <property type="entry name" value="Sig_transdc_resp-reg_C-effctor"/>
</dbReference>
<evidence type="ECO:0000313" key="13">
    <source>
        <dbReference type="Proteomes" id="UP000014400"/>
    </source>
</evidence>
<feature type="modified residue" description="4-aspartylphosphate" evidence="8">
    <location>
        <position position="56"/>
    </location>
</feature>
<dbReference type="Pfam" id="PF00072">
    <property type="entry name" value="Response_reg"/>
    <property type="match status" value="1"/>
</dbReference>
<evidence type="ECO:0000256" key="2">
    <source>
        <dbReference type="ARBA" id="ARBA00022490"/>
    </source>
</evidence>
<evidence type="ECO:0000256" key="9">
    <source>
        <dbReference type="PROSITE-ProRule" id="PRU01091"/>
    </source>
</evidence>
<proteinExistence type="predicted"/>
<dbReference type="PATRIC" id="fig|1203554.3.peg.2260"/>
<dbReference type="HOGENOM" id="CLU_000445_30_4_4"/>
<dbReference type="Gene3D" id="3.40.50.2300">
    <property type="match status" value="1"/>
</dbReference>
<dbReference type="PROSITE" id="PS51755">
    <property type="entry name" value="OMPR_PHOB"/>
    <property type="match status" value="1"/>
</dbReference>
<dbReference type="InterPro" id="IPR011006">
    <property type="entry name" value="CheY-like_superfamily"/>
</dbReference>
<sequence>MLKNPRRLLIIDDDVDFVTLLVDYFTLEGFDTVPAHNGPEGLAHLAREPFDLVVLDVMMPGMSDVEVLKKMREKSHIPVLMLTARGDPVDRIVGLELGADDYVQKPCPPRELVARINAILRRSATAWAAAAPVIVGPVTIDPAQRSVNSAAGPIALTGTEFSLFELLARHAGTPVPKEEIYPKVLGRPMGPYDRAIDVHVSAIRHKVSAVIGKKIAIESIRGVGYQLVIHPDA</sequence>
<dbReference type="Gene3D" id="1.10.10.10">
    <property type="entry name" value="Winged helix-like DNA-binding domain superfamily/Winged helix DNA-binding domain"/>
    <property type="match status" value="1"/>
</dbReference>
<dbReference type="InterPro" id="IPR058124">
    <property type="entry name" value="CpxR-like_REC"/>
</dbReference>
<feature type="domain" description="OmpR/PhoB-type" evidence="11">
    <location>
        <begin position="130"/>
        <end position="229"/>
    </location>
</feature>
<dbReference type="SUPFAM" id="SSF52172">
    <property type="entry name" value="CheY-like"/>
    <property type="match status" value="1"/>
</dbReference>
<dbReference type="InterPro" id="IPR039420">
    <property type="entry name" value="WalR-like"/>
</dbReference>
<dbReference type="SMART" id="SM00448">
    <property type="entry name" value="REC"/>
    <property type="match status" value="1"/>
</dbReference>
<evidence type="ECO:0000256" key="7">
    <source>
        <dbReference type="ARBA" id="ARBA00023163"/>
    </source>
</evidence>
<dbReference type="InterPro" id="IPR001789">
    <property type="entry name" value="Sig_transdc_resp-reg_receiver"/>
</dbReference>
<dbReference type="CDD" id="cd17623">
    <property type="entry name" value="REC_OmpR_CpxR"/>
    <property type="match status" value="1"/>
</dbReference>
<dbReference type="EMBL" id="ATCF01000034">
    <property type="protein sequence ID" value="EPD97701.1"/>
    <property type="molecule type" value="Genomic_DNA"/>
</dbReference>
<keyword evidence="2" id="KW-0963">Cytoplasm</keyword>
<name>S3BB44_9BURK</name>
<comment type="caution">
    <text evidence="12">The sequence shown here is derived from an EMBL/GenBank/DDBJ whole genome shotgun (WGS) entry which is preliminary data.</text>
</comment>
<protein>
    <recommendedName>
        <fullName evidence="14">Transcriptional regulatory protein CpxR</fullName>
    </recommendedName>
</protein>
<evidence type="ECO:0000256" key="8">
    <source>
        <dbReference type="PROSITE-ProRule" id="PRU00169"/>
    </source>
</evidence>
<dbReference type="GO" id="GO:0006355">
    <property type="term" value="P:regulation of DNA-templated transcription"/>
    <property type="evidence" value="ECO:0007669"/>
    <property type="project" value="InterPro"/>
</dbReference>
<keyword evidence="6 9" id="KW-0238">DNA-binding</keyword>
<dbReference type="Proteomes" id="UP000014400">
    <property type="component" value="Unassembled WGS sequence"/>
</dbReference>
<dbReference type="GO" id="GO:0032993">
    <property type="term" value="C:protein-DNA complex"/>
    <property type="evidence" value="ECO:0007669"/>
    <property type="project" value="TreeGrafter"/>
</dbReference>
<dbReference type="PANTHER" id="PTHR48111:SF39">
    <property type="entry name" value="TRANSCRIPTIONAL REGULATORY PROTEIN CPXR"/>
    <property type="match status" value="1"/>
</dbReference>
<feature type="domain" description="Response regulatory" evidence="10">
    <location>
        <begin position="7"/>
        <end position="120"/>
    </location>
</feature>
<dbReference type="GO" id="GO:0005829">
    <property type="term" value="C:cytosol"/>
    <property type="evidence" value="ECO:0007669"/>
    <property type="project" value="TreeGrafter"/>
</dbReference>
<dbReference type="RefSeq" id="WP_016475202.1">
    <property type="nucleotide sequence ID" value="NZ_KE150481.1"/>
</dbReference>
<dbReference type="InterPro" id="IPR001867">
    <property type="entry name" value="OmpR/PhoB-type_DNA-bd"/>
</dbReference>
<evidence type="ECO:0000256" key="4">
    <source>
        <dbReference type="ARBA" id="ARBA00023012"/>
    </source>
</evidence>
<comment type="subcellular location">
    <subcellularLocation>
        <location evidence="1">Cytoplasm</location>
    </subcellularLocation>
</comment>
<keyword evidence="7" id="KW-0804">Transcription</keyword>
<dbReference type="STRING" id="1203554.HMPREF1476_02178"/>
<feature type="DNA-binding region" description="OmpR/PhoB-type" evidence="9">
    <location>
        <begin position="130"/>
        <end position="229"/>
    </location>
</feature>
<dbReference type="CDD" id="cd00383">
    <property type="entry name" value="trans_reg_C"/>
    <property type="match status" value="1"/>
</dbReference>
<dbReference type="AlphaFoldDB" id="S3BB44"/>
<keyword evidence="3 8" id="KW-0597">Phosphoprotein</keyword>
<dbReference type="FunFam" id="3.40.50.2300:FF:000001">
    <property type="entry name" value="DNA-binding response regulator PhoB"/>
    <property type="match status" value="1"/>
</dbReference>
<evidence type="ECO:0000259" key="11">
    <source>
        <dbReference type="PROSITE" id="PS51755"/>
    </source>
</evidence>
<organism evidence="12 13">
    <name type="scientific">Sutterella wadsworthensis HGA0223</name>
    <dbReference type="NCBI Taxonomy" id="1203554"/>
    <lineage>
        <taxon>Bacteria</taxon>
        <taxon>Pseudomonadati</taxon>
        <taxon>Pseudomonadota</taxon>
        <taxon>Betaproteobacteria</taxon>
        <taxon>Burkholderiales</taxon>
        <taxon>Sutterellaceae</taxon>
        <taxon>Sutterella</taxon>
    </lineage>
</organism>
<dbReference type="GO" id="GO:0000156">
    <property type="term" value="F:phosphorelay response regulator activity"/>
    <property type="evidence" value="ECO:0007669"/>
    <property type="project" value="TreeGrafter"/>
</dbReference>
<evidence type="ECO:0000256" key="5">
    <source>
        <dbReference type="ARBA" id="ARBA00023015"/>
    </source>
</evidence>
<gene>
    <name evidence="12" type="ORF">HMPREF1476_02178</name>
</gene>
<dbReference type="PROSITE" id="PS50110">
    <property type="entry name" value="RESPONSE_REGULATORY"/>
    <property type="match status" value="1"/>
</dbReference>
<evidence type="ECO:0000313" key="12">
    <source>
        <dbReference type="EMBL" id="EPD97701.1"/>
    </source>
</evidence>
<keyword evidence="13" id="KW-1185">Reference proteome</keyword>
<evidence type="ECO:0000256" key="3">
    <source>
        <dbReference type="ARBA" id="ARBA00022553"/>
    </source>
</evidence>
<dbReference type="SMART" id="SM00862">
    <property type="entry name" value="Trans_reg_C"/>
    <property type="match status" value="1"/>
</dbReference>
<dbReference type="SUPFAM" id="SSF46894">
    <property type="entry name" value="C-terminal effector domain of the bipartite response regulators"/>
    <property type="match status" value="1"/>
</dbReference>
<dbReference type="Gene3D" id="6.10.250.690">
    <property type="match status" value="1"/>
</dbReference>